<dbReference type="Proteomes" id="UP001060507">
    <property type="component" value="Unassembled WGS sequence"/>
</dbReference>
<name>A0A9P3P580_KLEVA</name>
<accession>A0A9P3P580</accession>
<organism evidence="1 2">
    <name type="scientific">Klebsiella variicola</name>
    <dbReference type="NCBI Taxonomy" id="244366"/>
    <lineage>
        <taxon>Bacteria</taxon>
        <taxon>Pseudomonadati</taxon>
        <taxon>Pseudomonadota</taxon>
        <taxon>Gammaproteobacteria</taxon>
        <taxon>Enterobacterales</taxon>
        <taxon>Enterobacteriaceae</taxon>
        <taxon>Klebsiella/Raoultella group</taxon>
        <taxon>Klebsiella</taxon>
        <taxon>Klebsiella pneumoniae complex</taxon>
    </lineage>
</organism>
<evidence type="ECO:0008006" key="3">
    <source>
        <dbReference type="Google" id="ProtNLM"/>
    </source>
</evidence>
<proteinExistence type="predicted"/>
<evidence type="ECO:0000313" key="2">
    <source>
        <dbReference type="Proteomes" id="UP001060507"/>
    </source>
</evidence>
<dbReference type="Pfam" id="PF22266">
    <property type="entry name" value="DUF6953"/>
    <property type="match status" value="1"/>
</dbReference>
<dbReference type="AlphaFoldDB" id="A0A9P3P580"/>
<comment type="caution">
    <text evidence="1">The sequence shown here is derived from an EMBL/GenBank/DDBJ whole genome shotgun (WGS) entry which is preliminary data.</text>
</comment>
<sequence>MTINKEQAVNWMLIKIQKDGCLYQDDVVDHLVKAKSEELLVENADGNLALSRQILNLFMKHTAEDVVWVKPQRYWRYRVAEDEPGREARG</sequence>
<reference evidence="1" key="1">
    <citation type="journal article" date="2022" name="J. Appl. Microbiol.">
        <title>PCR-based ORF typing of Klebsiella pneumoniae for rapid identification of global clones and transmission events.</title>
        <authorList>
            <person name="Nonogaki R."/>
            <person name="Iijima A."/>
            <person name="Kawamura K."/>
            <person name="Kayama S."/>
            <person name="Sugai M."/>
            <person name="Yagi T."/>
            <person name="Arakawa Y."/>
            <person name="Doi Y."/>
            <person name="Suzuki M."/>
        </authorList>
    </citation>
    <scope>NUCLEOTIDE SEQUENCE</scope>
    <source>
        <strain evidence="1">NUKP-37</strain>
    </source>
</reference>
<dbReference type="InterPro" id="IPR054228">
    <property type="entry name" value="DUF6953"/>
</dbReference>
<evidence type="ECO:0000313" key="1">
    <source>
        <dbReference type="EMBL" id="GKJ89907.1"/>
    </source>
</evidence>
<dbReference type="RefSeq" id="WP_102047380.1">
    <property type="nucleotide sequence ID" value="NZ_BQTA01000004.1"/>
</dbReference>
<protein>
    <recommendedName>
        <fullName evidence="3">ATP-dependent RNA helicase HrpA</fullName>
    </recommendedName>
</protein>
<gene>
    <name evidence="1" type="ORF">NUKP37_15840</name>
</gene>
<dbReference type="EMBL" id="BQTA01000004">
    <property type="protein sequence ID" value="GKJ89907.1"/>
    <property type="molecule type" value="Genomic_DNA"/>
</dbReference>